<dbReference type="EMBL" id="JADQDC010000003">
    <property type="protein sequence ID" value="MBF9150424.1"/>
    <property type="molecule type" value="Genomic_DNA"/>
</dbReference>
<proteinExistence type="predicted"/>
<dbReference type="RefSeq" id="WP_196274787.1">
    <property type="nucleotide sequence ID" value="NZ_JADQDC010000003.1"/>
</dbReference>
<keyword evidence="2" id="KW-1185">Reference proteome</keyword>
<protein>
    <submittedName>
        <fullName evidence="1">Phage tail assembly chaperone</fullName>
    </submittedName>
</protein>
<accession>A0ABS0HDS4</accession>
<reference evidence="1 2" key="1">
    <citation type="submission" date="2020-11" db="EMBL/GenBank/DDBJ databases">
        <title>The genome sequence of Novosphingobium sp. 1Y9A.</title>
        <authorList>
            <person name="Liu Y."/>
        </authorList>
    </citation>
    <scope>NUCLEOTIDE SEQUENCE [LARGE SCALE GENOMIC DNA]</scope>
    <source>
        <strain evidence="1 2">1Y9A</strain>
    </source>
</reference>
<gene>
    <name evidence="1" type="ORF">I2488_05375</name>
</gene>
<evidence type="ECO:0000313" key="1">
    <source>
        <dbReference type="EMBL" id="MBF9150424.1"/>
    </source>
</evidence>
<dbReference type="InterPro" id="IPR019056">
    <property type="entry name" value="Phage_TAC_6"/>
</dbReference>
<evidence type="ECO:0000313" key="2">
    <source>
        <dbReference type="Proteomes" id="UP000600799"/>
    </source>
</evidence>
<organism evidence="1 2">
    <name type="scientific">Novosphingobium jiangmenense</name>
    <dbReference type="NCBI Taxonomy" id="2791981"/>
    <lineage>
        <taxon>Bacteria</taxon>
        <taxon>Pseudomonadati</taxon>
        <taxon>Pseudomonadota</taxon>
        <taxon>Alphaproteobacteria</taxon>
        <taxon>Sphingomonadales</taxon>
        <taxon>Sphingomonadaceae</taxon>
        <taxon>Novosphingobium</taxon>
    </lineage>
</organism>
<comment type="caution">
    <text evidence="1">The sequence shown here is derived from an EMBL/GenBank/DDBJ whole genome shotgun (WGS) entry which is preliminary data.</text>
</comment>
<name>A0ABS0HDS4_9SPHN</name>
<sequence length="65" mass="6750">MSGTFGMAAARLSGQAALLLGWQPAAFWAATPEELATILAAMGAPEGDGIDRGTIDRLMEQDRDG</sequence>
<dbReference type="Proteomes" id="UP000600799">
    <property type="component" value="Unassembled WGS sequence"/>
</dbReference>
<dbReference type="Pfam" id="PF09550">
    <property type="entry name" value="Phage_TAC_6"/>
    <property type="match status" value="1"/>
</dbReference>